<keyword evidence="2 6" id="KW-0067">ATP-binding</keyword>
<sequence>MELITKDLVKKVIKPRPEKAYKGNFGKVTLIGGDAHYGGAILMATESCVLAGAGLTTVVTAAVNHTPLHCRRPEAMVVDWQDFAQVEQAIESTDVLLVGPGLGDSETARKLLHFLLKIRRKEQWLVLDGSALTLLAATPAAELASTLRYPETVVLTPHQMEWQRLSRIPIKEQTPKCNQELQRLIGATVVLKSHRTEIYSNNSHYQNPLGNPGMATGGTGDTLAGLLAAFLGQFPKNVQTIAAGVYLHSEIGDALYQENYVVLPTALSAQIPKWMKDYSKEA</sequence>
<proteinExistence type="inferred from homology"/>
<dbReference type="InterPro" id="IPR029056">
    <property type="entry name" value="Ribokinase-like"/>
</dbReference>
<keyword evidence="4 6" id="KW-0520">NAD</keyword>
<reference evidence="8" key="1">
    <citation type="submission" date="2023-03" db="EMBL/GenBank/DDBJ databases">
        <authorList>
            <person name="Shen W."/>
            <person name="Cai J."/>
        </authorList>
    </citation>
    <scope>NUCLEOTIDE SEQUENCE</scope>
    <source>
        <strain evidence="8">B226-2</strain>
    </source>
</reference>
<dbReference type="NCBIfam" id="TIGR00196">
    <property type="entry name" value="yjeF_cterm"/>
    <property type="match status" value="1"/>
</dbReference>
<evidence type="ECO:0000256" key="5">
    <source>
        <dbReference type="ARBA" id="ARBA00023239"/>
    </source>
</evidence>
<dbReference type="GO" id="GO:0052855">
    <property type="term" value="F:ADP-dependent NAD(P)H-hydrate dehydratase activity"/>
    <property type="evidence" value="ECO:0007669"/>
    <property type="project" value="UniProtKB-UniRule"/>
</dbReference>
<dbReference type="Proteomes" id="UP001256711">
    <property type="component" value="Unassembled WGS sequence"/>
</dbReference>
<dbReference type="HAMAP" id="MF_01965">
    <property type="entry name" value="NADHX_dehydratase"/>
    <property type="match status" value="1"/>
</dbReference>
<dbReference type="PANTHER" id="PTHR12592">
    <property type="entry name" value="ATP-DEPENDENT (S)-NAD(P)H-HYDRATE DEHYDRATASE FAMILY MEMBER"/>
    <property type="match status" value="1"/>
</dbReference>
<comment type="function">
    <text evidence="6">Catalyzes the dehydration of the S-form of NAD(P)HX at the expense of ADP, which is converted to AMP. Together with NAD(P)HX epimerase, which catalyzes the epimerization of the S- and R-forms, the enzyme allows the repair of both epimers of NAD(P)HX, a damaged form of NAD(P)H that is a result of enzymatic or heat-dependent hydration.</text>
</comment>
<dbReference type="PROSITE" id="PS51383">
    <property type="entry name" value="YJEF_C_3"/>
    <property type="match status" value="1"/>
</dbReference>
<protein>
    <recommendedName>
        <fullName evidence="6">ADP-dependent (S)-NAD(P)H-hydrate dehydratase</fullName>
        <ecNumber evidence="6">4.2.1.136</ecNumber>
    </recommendedName>
    <alternativeName>
        <fullName evidence="6">ADP-dependent NAD(P)HX dehydratase</fullName>
    </alternativeName>
</protein>
<feature type="binding site" evidence="6">
    <location>
        <position position="221"/>
    </location>
    <ligand>
        <name>(6S)-NADPHX</name>
        <dbReference type="ChEBI" id="CHEBI:64076"/>
    </ligand>
</feature>
<evidence type="ECO:0000256" key="6">
    <source>
        <dbReference type="HAMAP-Rule" id="MF_01965"/>
    </source>
</evidence>
<evidence type="ECO:0000256" key="2">
    <source>
        <dbReference type="ARBA" id="ARBA00022840"/>
    </source>
</evidence>
<dbReference type="GO" id="GO:0005524">
    <property type="term" value="F:ATP binding"/>
    <property type="evidence" value="ECO:0007669"/>
    <property type="project" value="UniProtKB-KW"/>
</dbReference>
<dbReference type="GO" id="GO:0052856">
    <property type="term" value="F:NAD(P)HX epimerase activity"/>
    <property type="evidence" value="ECO:0007669"/>
    <property type="project" value="TreeGrafter"/>
</dbReference>
<feature type="binding site" evidence="6">
    <location>
        <position position="40"/>
    </location>
    <ligand>
        <name>(6S)-NADPHX</name>
        <dbReference type="ChEBI" id="CHEBI:64076"/>
    </ligand>
</feature>
<dbReference type="PROSITE" id="PS01050">
    <property type="entry name" value="YJEF_C_2"/>
    <property type="match status" value="1"/>
</dbReference>
<dbReference type="SUPFAM" id="SSF53613">
    <property type="entry name" value="Ribokinase-like"/>
    <property type="match status" value="1"/>
</dbReference>
<evidence type="ECO:0000256" key="4">
    <source>
        <dbReference type="ARBA" id="ARBA00023027"/>
    </source>
</evidence>
<evidence type="ECO:0000313" key="8">
    <source>
        <dbReference type="EMBL" id="MDT2809669.1"/>
    </source>
</evidence>
<dbReference type="EC" id="4.2.1.136" evidence="6"/>
<dbReference type="InterPro" id="IPR017953">
    <property type="entry name" value="Carbohydrate_kinase_pred_CS"/>
</dbReference>
<dbReference type="EMBL" id="JARQBJ010000002">
    <property type="protein sequence ID" value="MDT2809669.1"/>
    <property type="molecule type" value="Genomic_DNA"/>
</dbReference>
<accession>A0AAW8TVH7</accession>
<gene>
    <name evidence="6" type="primary">nnrD</name>
    <name evidence="8" type="ORF">P7H43_04175</name>
</gene>
<dbReference type="RefSeq" id="WP_270598152.1">
    <property type="nucleotide sequence ID" value="NZ_JAQESC010000005.1"/>
</dbReference>
<comment type="similarity">
    <text evidence="6">Belongs to the NnrD/CARKD family.</text>
</comment>
<keyword evidence="5 6" id="KW-0456">Lyase</keyword>
<dbReference type="GO" id="GO:0046496">
    <property type="term" value="P:nicotinamide nucleotide metabolic process"/>
    <property type="evidence" value="ECO:0007669"/>
    <property type="project" value="UniProtKB-UniRule"/>
</dbReference>
<feature type="binding site" evidence="6">
    <location>
        <position position="220"/>
    </location>
    <ligand>
        <name>AMP</name>
        <dbReference type="ChEBI" id="CHEBI:456215"/>
    </ligand>
</feature>
<feature type="binding site" evidence="6">
    <location>
        <position position="158"/>
    </location>
    <ligand>
        <name>(6S)-NADPHX</name>
        <dbReference type="ChEBI" id="CHEBI:64076"/>
    </ligand>
</feature>
<dbReference type="CDD" id="cd01171">
    <property type="entry name" value="YXKO-related"/>
    <property type="match status" value="1"/>
</dbReference>
<keyword evidence="1 6" id="KW-0547">Nucleotide-binding</keyword>
<name>A0AAW8TVH7_9ENTE</name>
<keyword evidence="3 6" id="KW-0521">NADP</keyword>
<feature type="binding site" evidence="6">
    <location>
        <begin position="192"/>
        <end position="196"/>
    </location>
    <ligand>
        <name>AMP</name>
        <dbReference type="ChEBI" id="CHEBI:456215"/>
    </ligand>
</feature>
<feature type="binding site" evidence="6">
    <location>
        <position position="101"/>
    </location>
    <ligand>
        <name>(6S)-NADPHX</name>
        <dbReference type="ChEBI" id="CHEBI:64076"/>
    </ligand>
</feature>
<evidence type="ECO:0000313" key="9">
    <source>
        <dbReference type="Proteomes" id="UP001256711"/>
    </source>
</evidence>
<dbReference type="GO" id="GO:0110051">
    <property type="term" value="P:metabolite repair"/>
    <property type="evidence" value="ECO:0007669"/>
    <property type="project" value="TreeGrafter"/>
</dbReference>
<dbReference type="Gene3D" id="3.40.1190.20">
    <property type="match status" value="1"/>
</dbReference>
<comment type="subunit">
    <text evidence="6">Homotetramer.</text>
</comment>
<evidence type="ECO:0000256" key="1">
    <source>
        <dbReference type="ARBA" id="ARBA00022741"/>
    </source>
</evidence>
<dbReference type="InterPro" id="IPR000631">
    <property type="entry name" value="CARKD"/>
</dbReference>
<evidence type="ECO:0000259" key="7">
    <source>
        <dbReference type="PROSITE" id="PS51383"/>
    </source>
</evidence>
<dbReference type="PANTHER" id="PTHR12592:SF0">
    <property type="entry name" value="ATP-DEPENDENT (S)-NAD(P)H-HYDRATE DEHYDRATASE"/>
    <property type="match status" value="1"/>
</dbReference>
<evidence type="ECO:0000256" key="3">
    <source>
        <dbReference type="ARBA" id="ARBA00022857"/>
    </source>
</evidence>
<dbReference type="Pfam" id="PF01256">
    <property type="entry name" value="Carb_kinase"/>
    <property type="match status" value="1"/>
</dbReference>
<comment type="catalytic activity">
    <reaction evidence="6">
        <text>(6S)-NADHX + ADP = AMP + phosphate + NADH + H(+)</text>
        <dbReference type="Rhea" id="RHEA:32223"/>
        <dbReference type="ChEBI" id="CHEBI:15378"/>
        <dbReference type="ChEBI" id="CHEBI:43474"/>
        <dbReference type="ChEBI" id="CHEBI:57945"/>
        <dbReference type="ChEBI" id="CHEBI:64074"/>
        <dbReference type="ChEBI" id="CHEBI:456215"/>
        <dbReference type="ChEBI" id="CHEBI:456216"/>
        <dbReference type="EC" id="4.2.1.136"/>
    </reaction>
</comment>
<comment type="caution">
    <text evidence="8">The sequence shown here is derived from an EMBL/GenBank/DDBJ whole genome shotgun (WGS) entry which is preliminary data.</text>
</comment>
<organism evidence="8 9">
    <name type="scientific">Enterococcus asini</name>
    <dbReference type="NCBI Taxonomy" id="57732"/>
    <lineage>
        <taxon>Bacteria</taxon>
        <taxon>Bacillati</taxon>
        <taxon>Bacillota</taxon>
        <taxon>Bacilli</taxon>
        <taxon>Lactobacillales</taxon>
        <taxon>Enterococcaceae</taxon>
        <taxon>Enterococcus</taxon>
    </lineage>
</organism>
<comment type="cofactor">
    <cofactor evidence="6">
        <name>Mg(2+)</name>
        <dbReference type="ChEBI" id="CHEBI:18420"/>
    </cofactor>
</comment>
<feature type="domain" description="YjeF C-terminal" evidence="7">
    <location>
        <begin position="5"/>
        <end position="278"/>
    </location>
</feature>
<dbReference type="AlphaFoldDB" id="A0AAW8TVH7"/>
<comment type="catalytic activity">
    <reaction evidence="6">
        <text>(6S)-NADPHX + ADP = AMP + phosphate + NADPH + H(+)</text>
        <dbReference type="Rhea" id="RHEA:32235"/>
        <dbReference type="ChEBI" id="CHEBI:15378"/>
        <dbReference type="ChEBI" id="CHEBI:43474"/>
        <dbReference type="ChEBI" id="CHEBI:57783"/>
        <dbReference type="ChEBI" id="CHEBI:64076"/>
        <dbReference type="ChEBI" id="CHEBI:456215"/>
        <dbReference type="ChEBI" id="CHEBI:456216"/>
        <dbReference type="EC" id="4.2.1.136"/>
    </reaction>
</comment>